<dbReference type="SUPFAM" id="SSF89796">
    <property type="entry name" value="CoA-transferase family III (CaiB/BaiF)"/>
    <property type="match status" value="1"/>
</dbReference>
<evidence type="ECO:0000256" key="1">
    <source>
        <dbReference type="SAM" id="MobiDB-lite"/>
    </source>
</evidence>
<dbReference type="KEGG" id="vpd:VAPA_2c08320"/>
<sequence>MPAVPASLSERPVATSVCATPQPHATHREMVYARDGHKGIGLPTRLRGTPGSPGASPRPFNSGAVCVLNSLGFTALEIDQLFADGIVPMPRLDAGHAAQA</sequence>
<feature type="region of interest" description="Disordered" evidence="1">
    <location>
        <begin position="38"/>
        <end position="57"/>
    </location>
</feature>
<evidence type="ECO:0000313" key="3">
    <source>
        <dbReference type="Proteomes" id="UP000016223"/>
    </source>
</evidence>
<dbReference type="EMBL" id="CP003912">
    <property type="protein sequence ID" value="AGU53388.1"/>
    <property type="molecule type" value="Genomic_DNA"/>
</dbReference>
<organism evidence="2 3">
    <name type="scientific">Variovorax paradoxus B4</name>
    <dbReference type="NCBI Taxonomy" id="1246301"/>
    <lineage>
        <taxon>Bacteria</taxon>
        <taxon>Pseudomonadati</taxon>
        <taxon>Pseudomonadota</taxon>
        <taxon>Betaproteobacteria</taxon>
        <taxon>Burkholderiales</taxon>
        <taxon>Comamonadaceae</taxon>
        <taxon>Variovorax</taxon>
    </lineage>
</organism>
<dbReference type="InterPro" id="IPR023606">
    <property type="entry name" value="CoA-Trfase_III_dom_1_sf"/>
</dbReference>
<gene>
    <name evidence="2" type="ORF">VAPA_2c08320</name>
</gene>
<dbReference type="HOGENOM" id="CLU_2304831_0_0_4"/>
<accession>T1XLB3</accession>
<dbReference type="AlphaFoldDB" id="T1XLB3"/>
<reference evidence="2 3" key="1">
    <citation type="submission" date="2012-10" db="EMBL/GenBank/DDBJ databases">
        <title>Genome sequence of Variovorax paradoxus B4.</title>
        <authorList>
            <person name="Schuldes J."/>
            <person name="Brandt U."/>
            <person name="Hiessl S."/>
            <person name="Wuebbeler J.H."/>
            <person name="Thuermer A."/>
            <person name="Steinbuechel A."/>
            <person name="Daniel R."/>
        </authorList>
    </citation>
    <scope>NUCLEOTIDE SEQUENCE [LARGE SCALE GENOMIC DNA]</scope>
    <source>
        <strain evidence="2 3">B4</strain>
    </source>
</reference>
<proteinExistence type="predicted"/>
<name>T1XLB3_VARPD</name>
<dbReference type="Proteomes" id="UP000016223">
    <property type="component" value="Chromosome 2"/>
</dbReference>
<evidence type="ECO:0000313" key="2">
    <source>
        <dbReference type="EMBL" id="AGU53388.1"/>
    </source>
</evidence>
<protein>
    <submittedName>
        <fullName evidence="2">Uncharacterized protein</fullName>
    </submittedName>
</protein>